<protein>
    <recommendedName>
        <fullName evidence="5">Serine/threonine-protein phosphatase</fullName>
        <ecNumber evidence="5">3.1.3.16</ecNumber>
    </recommendedName>
</protein>
<organism evidence="8 9">
    <name type="scientific">Panagrellus redivivus</name>
    <name type="common">Microworm</name>
    <dbReference type="NCBI Taxonomy" id="6233"/>
    <lineage>
        <taxon>Eukaryota</taxon>
        <taxon>Metazoa</taxon>
        <taxon>Ecdysozoa</taxon>
        <taxon>Nematoda</taxon>
        <taxon>Chromadorea</taxon>
        <taxon>Rhabditida</taxon>
        <taxon>Tylenchina</taxon>
        <taxon>Panagrolaimomorpha</taxon>
        <taxon>Panagrolaimoidea</taxon>
        <taxon>Panagrolaimidae</taxon>
        <taxon>Panagrellus</taxon>
    </lineage>
</organism>
<proteinExistence type="inferred from homology"/>
<dbReference type="WBParaSite" id="Pan_g4819.t1">
    <property type="protein sequence ID" value="Pan_g4819.t1"/>
    <property type="gene ID" value="Pan_g4819"/>
</dbReference>
<comment type="cofactor">
    <cofactor evidence="1">
        <name>Mn(2+)</name>
        <dbReference type="ChEBI" id="CHEBI:29035"/>
    </cofactor>
</comment>
<feature type="domain" description="Serine/threonine specific protein phosphatases" evidence="7">
    <location>
        <begin position="144"/>
        <end position="149"/>
    </location>
</feature>
<evidence type="ECO:0000313" key="8">
    <source>
        <dbReference type="Proteomes" id="UP000492821"/>
    </source>
</evidence>
<dbReference type="GO" id="GO:0004722">
    <property type="term" value="F:protein serine/threonine phosphatase activity"/>
    <property type="evidence" value="ECO:0007669"/>
    <property type="project" value="UniProtKB-EC"/>
</dbReference>
<dbReference type="EC" id="3.1.3.16" evidence="5"/>
<keyword evidence="4" id="KW-0464">Manganese</keyword>
<evidence type="ECO:0000313" key="9">
    <source>
        <dbReference type="WBParaSite" id="Pan_g4819.t1"/>
    </source>
</evidence>
<dbReference type="AlphaFoldDB" id="A0A7E4VYF8"/>
<reference evidence="8" key="1">
    <citation type="journal article" date="2013" name="Genetics">
        <title>The draft genome and transcriptome of Panagrellus redivivus are shaped by the harsh demands of a free-living lifestyle.</title>
        <authorList>
            <person name="Srinivasan J."/>
            <person name="Dillman A.R."/>
            <person name="Macchietto M.G."/>
            <person name="Heikkinen L."/>
            <person name="Lakso M."/>
            <person name="Fracchia K.M."/>
            <person name="Antoshechkin I."/>
            <person name="Mortazavi A."/>
            <person name="Wong G."/>
            <person name="Sternberg P.W."/>
        </authorList>
    </citation>
    <scope>NUCLEOTIDE SEQUENCE [LARGE SCALE GENOMIC DNA]</scope>
    <source>
        <strain evidence="8">MT8872</strain>
    </source>
</reference>
<accession>A0A7E4VYF8</accession>
<dbReference type="InterPro" id="IPR006186">
    <property type="entry name" value="Ser/Thr-sp_prot-phosphatase"/>
</dbReference>
<dbReference type="PANTHER" id="PTHR45619">
    <property type="entry name" value="SERINE/THREONINE-PROTEIN PHOSPHATASE PP2A-RELATED"/>
    <property type="match status" value="1"/>
</dbReference>
<dbReference type="SMART" id="SM00156">
    <property type="entry name" value="PP2Ac"/>
    <property type="match status" value="1"/>
</dbReference>
<dbReference type="InterPro" id="IPR004843">
    <property type="entry name" value="Calcineurin-like_PHP"/>
</dbReference>
<keyword evidence="8" id="KW-1185">Reference proteome</keyword>
<evidence type="ECO:0000259" key="7">
    <source>
        <dbReference type="PROSITE" id="PS00125"/>
    </source>
</evidence>
<evidence type="ECO:0000256" key="3">
    <source>
        <dbReference type="ARBA" id="ARBA00022801"/>
    </source>
</evidence>
<keyword evidence="3 5" id="KW-0378">Hydrolase</keyword>
<evidence type="ECO:0000256" key="1">
    <source>
        <dbReference type="ARBA" id="ARBA00001936"/>
    </source>
</evidence>
<dbReference type="Pfam" id="PF00149">
    <property type="entry name" value="Metallophos"/>
    <property type="match status" value="1"/>
</dbReference>
<dbReference type="SUPFAM" id="SSF56300">
    <property type="entry name" value="Metallo-dependent phosphatases"/>
    <property type="match status" value="1"/>
</dbReference>
<reference evidence="9" key="2">
    <citation type="submission" date="2020-10" db="UniProtKB">
        <authorList>
            <consortium name="WormBaseParasite"/>
        </authorList>
    </citation>
    <scope>IDENTIFICATION</scope>
</reference>
<dbReference type="InterPro" id="IPR047129">
    <property type="entry name" value="PPA2-like"/>
</dbReference>
<dbReference type="Proteomes" id="UP000492821">
    <property type="component" value="Unassembled WGS sequence"/>
</dbReference>
<dbReference type="Gene3D" id="3.60.21.10">
    <property type="match status" value="1"/>
</dbReference>
<feature type="region of interest" description="Disordered" evidence="6">
    <location>
        <begin position="1"/>
        <end position="26"/>
    </location>
</feature>
<sequence length="340" mass="38442">MAPPAVTEDSLSQSPPQPPPKAGGDVAPHVITFRGLKFEVDRWLELVSQCQYLPEDVMLQLCSIVISRMSSQCNIAKVTSPATIVGDIHGQFYDLVRLFEKGGSPEESTYVFMGDYVDRGYYSLEVLTYLFLMLVKYPNRVVLLRGNHETRRVSHQYGFSEECIKKYGHMAIWRECCNVFDKLPIAALIDNKTFCVHGGLSPRLPTLDSVLHLQRNIEVPPAGPLCDLLWSDPEDYESGWCMNPRGAGWVFGRDVAQEFIKTNNLDLICRSHQLVQEGFKFIFPDILCTVWSAPNYCYRCGNIASILKIKPDGSRDVIYFDAVPSEAREVPNRMAAPYFL</sequence>
<evidence type="ECO:0000256" key="4">
    <source>
        <dbReference type="ARBA" id="ARBA00023211"/>
    </source>
</evidence>
<evidence type="ECO:0000256" key="5">
    <source>
        <dbReference type="RuleBase" id="RU004273"/>
    </source>
</evidence>
<evidence type="ECO:0000256" key="6">
    <source>
        <dbReference type="SAM" id="MobiDB-lite"/>
    </source>
</evidence>
<comment type="similarity">
    <text evidence="5">Belongs to the PPP phosphatase family.</text>
</comment>
<dbReference type="PRINTS" id="PR00114">
    <property type="entry name" value="STPHPHTASE"/>
</dbReference>
<name>A0A7E4VYF8_PANRE</name>
<comment type="catalytic activity">
    <reaction evidence="5">
        <text>O-phospho-L-threonyl-[protein] + H2O = L-threonyl-[protein] + phosphate</text>
        <dbReference type="Rhea" id="RHEA:47004"/>
        <dbReference type="Rhea" id="RHEA-COMP:11060"/>
        <dbReference type="Rhea" id="RHEA-COMP:11605"/>
        <dbReference type="ChEBI" id="CHEBI:15377"/>
        <dbReference type="ChEBI" id="CHEBI:30013"/>
        <dbReference type="ChEBI" id="CHEBI:43474"/>
        <dbReference type="ChEBI" id="CHEBI:61977"/>
        <dbReference type="EC" id="3.1.3.16"/>
    </reaction>
</comment>
<evidence type="ECO:0000256" key="2">
    <source>
        <dbReference type="ARBA" id="ARBA00022723"/>
    </source>
</evidence>
<dbReference type="GO" id="GO:0046872">
    <property type="term" value="F:metal ion binding"/>
    <property type="evidence" value="ECO:0007669"/>
    <property type="project" value="UniProtKB-KW"/>
</dbReference>
<keyword evidence="2" id="KW-0479">Metal-binding</keyword>
<dbReference type="PROSITE" id="PS00125">
    <property type="entry name" value="SER_THR_PHOSPHATASE"/>
    <property type="match status" value="1"/>
</dbReference>
<dbReference type="InterPro" id="IPR029052">
    <property type="entry name" value="Metallo-depent_PP-like"/>
</dbReference>